<organism evidence="2">
    <name type="scientific">Hexamita inflata</name>
    <dbReference type="NCBI Taxonomy" id="28002"/>
    <lineage>
        <taxon>Eukaryota</taxon>
        <taxon>Metamonada</taxon>
        <taxon>Diplomonadida</taxon>
        <taxon>Hexamitidae</taxon>
        <taxon>Hexamitinae</taxon>
        <taxon>Hexamita</taxon>
    </lineage>
</organism>
<evidence type="ECO:0000313" key="3">
    <source>
        <dbReference type="EMBL" id="CAL6097703.1"/>
    </source>
</evidence>
<dbReference type="Proteomes" id="UP001642409">
    <property type="component" value="Unassembled WGS sequence"/>
</dbReference>
<keyword evidence="1" id="KW-1133">Transmembrane helix</keyword>
<keyword evidence="1" id="KW-0812">Transmembrane</keyword>
<feature type="transmembrane region" description="Helical" evidence="1">
    <location>
        <begin position="732"/>
        <end position="754"/>
    </location>
</feature>
<evidence type="ECO:0000256" key="1">
    <source>
        <dbReference type="SAM" id="Phobius"/>
    </source>
</evidence>
<reference evidence="3 4" key="2">
    <citation type="submission" date="2024-07" db="EMBL/GenBank/DDBJ databases">
        <authorList>
            <person name="Akdeniz Z."/>
        </authorList>
    </citation>
    <scope>NUCLEOTIDE SEQUENCE [LARGE SCALE GENOMIC DNA]</scope>
</reference>
<reference evidence="2" key="1">
    <citation type="submission" date="2023-06" db="EMBL/GenBank/DDBJ databases">
        <authorList>
            <person name="Kurt Z."/>
        </authorList>
    </citation>
    <scope>NUCLEOTIDE SEQUENCE</scope>
</reference>
<dbReference type="AlphaFoldDB" id="A0AA86QST3"/>
<evidence type="ECO:0000313" key="4">
    <source>
        <dbReference type="Proteomes" id="UP001642409"/>
    </source>
</evidence>
<comment type="caution">
    <text evidence="2">The sequence shown here is derived from an EMBL/GenBank/DDBJ whole genome shotgun (WGS) entry which is preliminary data.</text>
</comment>
<dbReference type="EMBL" id="CATOUU010000910">
    <property type="protein sequence ID" value="CAI9958878.1"/>
    <property type="molecule type" value="Genomic_DNA"/>
</dbReference>
<sequence>MALVGTSCTDDTQCKSQACFIYESDQNEKRCANTQMSCGSTNMPVYVNPTTVSCKFIGGKSCSSLSDTKCAYKCIQQKDSNNFRCSNKLPSCSVQSNTVTRVDVNGNLYCEPNNGELCFQNTDCYSNQCYAVSQSTDFRCSATTINCGTGSSITIVQNTLECKKNAGELCSVLGIDLNCFSGICAQNQGDPTVFKCITLSSVQTCNSCDNTKKCVVNTYNDGVCLLRNGQTIPDGTDCKQSCANWCIVSKLNIQTCSNKCDTSCDQTKCRSDPTGFLPTCFALAGEECVPQNHICDFDCLQTLDANNLQTNIFVCSKTKSSCKVIEVAVIKTDENIECQPNYGSICFDNSGCFSNVCYPVVQSVDFKCSQNAIDCKTSLEPKISALDLQLNPICIKVVGEPCSNDSDCFTNACYTTNMGEKKCAVKLICSTNQTPIFQNTTTSKCLKSGGQSCSLPDDSTCAFGCFSYRPDNSTKCAVAYEPACDNTHIGIIKQTDNIKKCYLIPDQDCEKSAENCQFECMQDLGANYNFKCSNSIQTCTSPQTPFISATTKIVVCKLENYQLCQSDAECASNTCYPVIQSLIKKCAPNQIDCTSYPGMIPAININLNPVCIKNTGQICSTEGVDASCFSGICAQIRNMPHILKCIPTESISTCQSCDSSKKCVNDQSVAICLMKNGQINCDTNSCANSCIISKNIQMICSVQCETTCDPSKCKSDQTGENPSCKSKLSGGAIAGIVIGLWLLFSLSIITLCFIKRRNLKQKEKSSVCRDNQVQGVLRIELAGLHE</sequence>
<keyword evidence="4" id="KW-1185">Reference proteome</keyword>
<keyword evidence="1" id="KW-0472">Membrane</keyword>
<dbReference type="EMBL" id="CAXDID020000502">
    <property type="protein sequence ID" value="CAL6097703.1"/>
    <property type="molecule type" value="Genomic_DNA"/>
</dbReference>
<name>A0AA86QST3_9EUKA</name>
<gene>
    <name evidence="2" type="ORF">HINF_LOCUS46523</name>
    <name evidence="3" type="ORF">HINF_LOCUS69253</name>
</gene>
<protein>
    <submittedName>
        <fullName evidence="3">Hypothetical_protein</fullName>
    </submittedName>
</protein>
<proteinExistence type="predicted"/>
<evidence type="ECO:0000313" key="2">
    <source>
        <dbReference type="EMBL" id="CAI9958878.1"/>
    </source>
</evidence>
<accession>A0AA86QST3</accession>